<evidence type="ECO:0000313" key="1">
    <source>
        <dbReference type="EMBL" id="KPG14283.1"/>
    </source>
</evidence>
<dbReference type="RefSeq" id="WP_054173050.1">
    <property type="nucleotide sequence ID" value="NZ_LJFO01000003.1"/>
</dbReference>
<evidence type="ECO:0000313" key="3">
    <source>
        <dbReference type="Proteomes" id="UP000037843"/>
    </source>
</evidence>
<dbReference type="Proteomes" id="UP000037843">
    <property type="component" value="Unassembled WGS sequence"/>
</dbReference>
<protein>
    <submittedName>
        <fullName evidence="2">Uncharacterized protein</fullName>
    </submittedName>
</protein>
<dbReference type="AlphaFoldDB" id="A0A7V8LQY1"/>
<dbReference type="EMBL" id="LJFO01000003">
    <property type="protein sequence ID" value="KPG14283.1"/>
    <property type="molecule type" value="Genomic_DNA"/>
</dbReference>
<organism evidence="2 3">
    <name type="scientific">Mycobacteroides immunogenum</name>
    <dbReference type="NCBI Taxonomy" id="83262"/>
    <lineage>
        <taxon>Bacteria</taxon>
        <taxon>Bacillati</taxon>
        <taxon>Actinomycetota</taxon>
        <taxon>Actinomycetes</taxon>
        <taxon>Mycobacteriales</taxon>
        <taxon>Mycobacteriaceae</taxon>
        <taxon>Mycobacteroides</taxon>
    </lineage>
</organism>
<reference evidence="2 3" key="1">
    <citation type="submission" date="2015-09" db="EMBL/GenBank/DDBJ databases">
        <title>Genome Sequences of Mycobacterium immunogenum Isolates, Recuperated from a Chloraminated Drinking Water Distribution System Simulator Subjected to Episodes of Nitrification.</title>
        <authorList>
            <person name="Gomez-Alvarez V."/>
            <person name="Revetta R.P."/>
        </authorList>
    </citation>
    <scope>NUCLEOTIDE SEQUENCE [LARGE SCALE GENOMIC DNA]</scope>
    <source>
        <strain evidence="2 3">H008</strain>
    </source>
</reference>
<evidence type="ECO:0000313" key="2">
    <source>
        <dbReference type="EMBL" id="KPG14355.1"/>
    </source>
</evidence>
<dbReference type="EMBL" id="LJFO01000003">
    <property type="protein sequence ID" value="KPG14355.1"/>
    <property type="molecule type" value="Genomic_DNA"/>
</dbReference>
<sequence length="105" mass="11989">MSEPDSVLAHQFWLYGKDRKKLERLSNKIVDLIFKKFGSDIGVLTSTFANADDVEENAAERALKRLSGPVPKPWGKNQTHTHAYNSAIRHAERVIREELTKYHGL</sequence>
<comment type="caution">
    <text evidence="2">The sequence shown here is derived from an EMBL/GenBank/DDBJ whole genome shotgun (WGS) entry which is preliminary data.</text>
</comment>
<gene>
    <name evidence="1" type="ORF">AN908_06835</name>
    <name evidence="2" type="ORF">AN908_07320</name>
</gene>
<proteinExistence type="predicted"/>
<accession>A0A7V8LQY1</accession>
<name>A0A7V8LQY1_9MYCO</name>